<dbReference type="InterPro" id="IPR013216">
    <property type="entry name" value="Methyltransf_11"/>
</dbReference>
<dbReference type="SUPFAM" id="SSF53335">
    <property type="entry name" value="S-adenosyl-L-methionine-dependent methyltransferases"/>
    <property type="match status" value="1"/>
</dbReference>
<dbReference type="PANTHER" id="PTHR13069">
    <property type="entry name" value="ALKYLATED DNA REPAIR PROTEIN ALKB HOMOLOG 8"/>
    <property type="match status" value="1"/>
</dbReference>
<dbReference type="GO" id="GO:0030488">
    <property type="term" value="P:tRNA methylation"/>
    <property type="evidence" value="ECO:0007669"/>
    <property type="project" value="TreeGrafter"/>
</dbReference>
<dbReference type="InterPro" id="IPR029063">
    <property type="entry name" value="SAM-dependent_MTases_sf"/>
</dbReference>
<dbReference type="FunFam" id="3.40.50.150:FF:000195">
    <property type="entry name" value="Methyltransferase domain containing protein"/>
    <property type="match status" value="1"/>
</dbReference>
<accession>A0AA88I0Z4</accession>
<dbReference type="CDD" id="cd02440">
    <property type="entry name" value="AdoMet_MTases"/>
    <property type="match status" value="1"/>
</dbReference>
<evidence type="ECO:0000256" key="3">
    <source>
        <dbReference type="SAM" id="MobiDB-lite"/>
    </source>
</evidence>
<sequence length="288" mass="32090">MPLESPADKAEREARSIALERAYVHDSYDRLAPHLGSTRYQPWPQVKNFLEELESGSVVCDVGCGNGKYLKASPGIITIGCDRSRLLVGVAKEKKTEVLVSDALSLPFRDESFDAAICIAVVHHLATRERRIQALKELARIVKVGGKLLVTVWAKEQKYRKFESQDVLIPWRPPERSSSEEVESSVERESLNTVTATDDEGFHSQAEAHSDVDKNSSRVTSAVRPATHDPITSEPIGSSEEYVTSRRRPRGRSRRIDPSSQQPLISQSSSELSSPSETCYSFVRRALQ</sequence>
<protein>
    <recommendedName>
        <fullName evidence="4">Methyltransferase type 11 domain-containing protein</fullName>
    </recommendedName>
</protein>
<comment type="caution">
    <text evidence="5">The sequence shown here is derived from an EMBL/GenBank/DDBJ whole genome shotgun (WGS) entry which is preliminary data.</text>
</comment>
<gene>
    <name evidence="5" type="ORF">QYM36_004739</name>
</gene>
<dbReference type="Proteomes" id="UP001187531">
    <property type="component" value="Unassembled WGS sequence"/>
</dbReference>
<dbReference type="GO" id="GO:0008757">
    <property type="term" value="F:S-adenosylmethionine-dependent methyltransferase activity"/>
    <property type="evidence" value="ECO:0007669"/>
    <property type="project" value="InterPro"/>
</dbReference>
<evidence type="ECO:0000256" key="2">
    <source>
        <dbReference type="ARBA" id="ARBA00022679"/>
    </source>
</evidence>
<keyword evidence="2" id="KW-0808">Transferase</keyword>
<dbReference type="GO" id="GO:0106335">
    <property type="term" value="F:tRNA (5-carboxymethyluridine(34)-5-O)-methyltransferase activity"/>
    <property type="evidence" value="ECO:0007669"/>
    <property type="project" value="TreeGrafter"/>
</dbReference>
<feature type="region of interest" description="Disordered" evidence="3">
    <location>
        <begin position="172"/>
        <end position="278"/>
    </location>
</feature>
<evidence type="ECO:0000313" key="5">
    <source>
        <dbReference type="EMBL" id="KAK2720953.1"/>
    </source>
</evidence>
<keyword evidence="1" id="KW-0489">Methyltransferase</keyword>
<proteinExistence type="predicted"/>
<keyword evidence="6" id="KW-1185">Reference proteome</keyword>
<feature type="non-terminal residue" evidence="5">
    <location>
        <position position="1"/>
    </location>
</feature>
<organism evidence="5 6">
    <name type="scientific">Artemia franciscana</name>
    <name type="common">Brine shrimp</name>
    <name type="synonym">Artemia sanfranciscana</name>
    <dbReference type="NCBI Taxonomy" id="6661"/>
    <lineage>
        <taxon>Eukaryota</taxon>
        <taxon>Metazoa</taxon>
        <taxon>Ecdysozoa</taxon>
        <taxon>Arthropoda</taxon>
        <taxon>Crustacea</taxon>
        <taxon>Branchiopoda</taxon>
        <taxon>Anostraca</taxon>
        <taxon>Artemiidae</taxon>
        <taxon>Artemia</taxon>
    </lineage>
</organism>
<feature type="compositionally biased region" description="Basic and acidic residues" evidence="3">
    <location>
        <begin position="173"/>
        <end position="190"/>
    </location>
</feature>
<name>A0AA88I0Z4_ARTSF</name>
<evidence type="ECO:0000256" key="1">
    <source>
        <dbReference type="ARBA" id="ARBA00022603"/>
    </source>
</evidence>
<dbReference type="Gene3D" id="3.40.50.150">
    <property type="entry name" value="Vaccinia Virus protein VP39"/>
    <property type="match status" value="1"/>
</dbReference>
<dbReference type="PANTHER" id="PTHR13069:SF37">
    <property type="entry name" value="FIRE DANCER"/>
    <property type="match status" value="1"/>
</dbReference>
<dbReference type="InterPro" id="IPR051422">
    <property type="entry name" value="AlkB_tRNA_MeTrf/Diox"/>
</dbReference>
<reference evidence="5" key="1">
    <citation type="submission" date="2023-07" db="EMBL/GenBank/DDBJ databases">
        <title>Chromosome-level genome assembly of Artemia franciscana.</title>
        <authorList>
            <person name="Jo E."/>
        </authorList>
    </citation>
    <scope>NUCLEOTIDE SEQUENCE</scope>
    <source>
        <tissue evidence="5">Whole body</tissue>
    </source>
</reference>
<dbReference type="EMBL" id="JAVRJZ010000007">
    <property type="protein sequence ID" value="KAK2720953.1"/>
    <property type="molecule type" value="Genomic_DNA"/>
</dbReference>
<evidence type="ECO:0000259" key="4">
    <source>
        <dbReference type="Pfam" id="PF08241"/>
    </source>
</evidence>
<dbReference type="GO" id="GO:0005737">
    <property type="term" value="C:cytoplasm"/>
    <property type="evidence" value="ECO:0007669"/>
    <property type="project" value="TreeGrafter"/>
</dbReference>
<feature type="compositionally biased region" description="Low complexity" evidence="3">
    <location>
        <begin position="258"/>
        <end position="277"/>
    </location>
</feature>
<dbReference type="AlphaFoldDB" id="A0AA88I0Z4"/>
<dbReference type="GO" id="GO:0000049">
    <property type="term" value="F:tRNA binding"/>
    <property type="evidence" value="ECO:0007669"/>
    <property type="project" value="TreeGrafter"/>
</dbReference>
<feature type="domain" description="Methyltransferase type 11" evidence="4">
    <location>
        <begin position="61"/>
        <end position="150"/>
    </location>
</feature>
<evidence type="ECO:0000313" key="6">
    <source>
        <dbReference type="Proteomes" id="UP001187531"/>
    </source>
</evidence>
<dbReference type="Pfam" id="PF08241">
    <property type="entry name" value="Methyltransf_11"/>
    <property type="match status" value="1"/>
</dbReference>
<dbReference type="GO" id="GO:0005634">
    <property type="term" value="C:nucleus"/>
    <property type="evidence" value="ECO:0007669"/>
    <property type="project" value="TreeGrafter"/>
</dbReference>
<feature type="compositionally biased region" description="Basic and acidic residues" evidence="3">
    <location>
        <begin position="200"/>
        <end position="216"/>
    </location>
</feature>
<dbReference type="GO" id="GO:0002098">
    <property type="term" value="P:tRNA wobble uridine modification"/>
    <property type="evidence" value="ECO:0007669"/>
    <property type="project" value="TreeGrafter"/>
</dbReference>